<evidence type="ECO:0000313" key="5">
    <source>
        <dbReference type="Proteomes" id="UP001359559"/>
    </source>
</evidence>
<evidence type="ECO:0000256" key="1">
    <source>
        <dbReference type="PROSITE-ProRule" id="PRU00042"/>
    </source>
</evidence>
<dbReference type="PROSITE" id="PS50157">
    <property type="entry name" value="ZINC_FINGER_C2H2_2"/>
    <property type="match status" value="1"/>
</dbReference>
<feature type="compositionally biased region" description="Low complexity" evidence="2">
    <location>
        <begin position="75"/>
        <end position="84"/>
    </location>
</feature>
<protein>
    <recommendedName>
        <fullName evidence="3">C2H2-type domain-containing protein</fullName>
    </recommendedName>
</protein>
<dbReference type="EMBL" id="JAYKXN010000006">
    <property type="protein sequence ID" value="KAK7280298.1"/>
    <property type="molecule type" value="Genomic_DNA"/>
</dbReference>
<evidence type="ECO:0000256" key="2">
    <source>
        <dbReference type="SAM" id="MobiDB-lite"/>
    </source>
</evidence>
<feature type="region of interest" description="Disordered" evidence="2">
    <location>
        <begin position="44"/>
        <end position="93"/>
    </location>
</feature>
<dbReference type="PANTHER" id="PTHR47593">
    <property type="entry name" value="ZINC FINGER PROTEIN 4-LIKE"/>
    <property type="match status" value="1"/>
</dbReference>
<keyword evidence="1" id="KW-0862">Zinc</keyword>
<evidence type="ECO:0000259" key="3">
    <source>
        <dbReference type="PROSITE" id="PS50157"/>
    </source>
</evidence>
<dbReference type="Proteomes" id="UP001359559">
    <property type="component" value="Unassembled WGS sequence"/>
</dbReference>
<dbReference type="SUPFAM" id="SSF57667">
    <property type="entry name" value="beta-beta-alpha zinc fingers"/>
    <property type="match status" value="1"/>
</dbReference>
<keyword evidence="5" id="KW-1185">Reference proteome</keyword>
<dbReference type="InterPro" id="IPR036236">
    <property type="entry name" value="Znf_C2H2_sf"/>
</dbReference>
<dbReference type="PROSITE" id="PS00028">
    <property type="entry name" value="ZINC_FINGER_C2H2_1"/>
    <property type="match status" value="1"/>
</dbReference>
<accession>A0AAN9IGS7</accession>
<evidence type="ECO:0000313" key="4">
    <source>
        <dbReference type="EMBL" id="KAK7280298.1"/>
    </source>
</evidence>
<name>A0AAN9IGS7_CLITE</name>
<dbReference type="AlphaFoldDB" id="A0AAN9IGS7"/>
<feature type="domain" description="C2H2-type" evidence="3">
    <location>
        <begin position="100"/>
        <end position="127"/>
    </location>
</feature>
<sequence length="225" mass="25127">MIVGNPKLQGGNSEDDISIVPYRTKHQQLGLLIEMMIMEDETTLTTGKEQPDELVNKDKNNYGSEDDNPEEWLNLSLGGTSLSTAGDPDSQSRPATAKVFSCNFCMRKFFSSQALGGHQNAHKRERGAARRYQSQRTMAIMGFSMNSPMLRSLGVQPHSLVHKPYRGGTMVAPSFHDAHARLGMAWTPFSSEDQRDLVWPGSFRLVPQQPQAPQEPLKLDLDLRL</sequence>
<keyword evidence="1" id="KW-0479">Metal-binding</keyword>
<dbReference type="Gene3D" id="3.30.160.60">
    <property type="entry name" value="Classic Zinc Finger"/>
    <property type="match status" value="1"/>
</dbReference>
<comment type="caution">
    <text evidence="4">The sequence shown here is derived from an EMBL/GenBank/DDBJ whole genome shotgun (WGS) entry which is preliminary data.</text>
</comment>
<reference evidence="4 5" key="1">
    <citation type="submission" date="2024-01" db="EMBL/GenBank/DDBJ databases">
        <title>The genomes of 5 underutilized Papilionoideae crops provide insights into root nodulation and disease resistance.</title>
        <authorList>
            <person name="Yuan L."/>
        </authorList>
    </citation>
    <scope>NUCLEOTIDE SEQUENCE [LARGE SCALE GENOMIC DNA]</scope>
    <source>
        <strain evidence="4">LY-2023</strain>
        <tissue evidence="4">Leaf</tissue>
    </source>
</reference>
<dbReference type="InterPro" id="IPR053266">
    <property type="entry name" value="Zinc_finger_protein_7"/>
</dbReference>
<dbReference type="InterPro" id="IPR013087">
    <property type="entry name" value="Znf_C2H2_type"/>
</dbReference>
<feature type="compositionally biased region" description="Basic and acidic residues" evidence="2">
    <location>
        <begin position="49"/>
        <end position="60"/>
    </location>
</feature>
<keyword evidence="1" id="KW-0863">Zinc-finger</keyword>
<proteinExistence type="predicted"/>
<organism evidence="4 5">
    <name type="scientific">Clitoria ternatea</name>
    <name type="common">Butterfly pea</name>
    <dbReference type="NCBI Taxonomy" id="43366"/>
    <lineage>
        <taxon>Eukaryota</taxon>
        <taxon>Viridiplantae</taxon>
        <taxon>Streptophyta</taxon>
        <taxon>Embryophyta</taxon>
        <taxon>Tracheophyta</taxon>
        <taxon>Spermatophyta</taxon>
        <taxon>Magnoliopsida</taxon>
        <taxon>eudicotyledons</taxon>
        <taxon>Gunneridae</taxon>
        <taxon>Pentapetalae</taxon>
        <taxon>rosids</taxon>
        <taxon>fabids</taxon>
        <taxon>Fabales</taxon>
        <taxon>Fabaceae</taxon>
        <taxon>Papilionoideae</taxon>
        <taxon>50 kb inversion clade</taxon>
        <taxon>NPAAA clade</taxon>
        <taxon>indigoferoid/millettioid clade</taxon>
        <taxon>Phaseoleae</taxon>
        <taxon>Clitoria</taxon>
    </lineage>
</organism>
<gene>
    <name evidence="4" type="ORF">RJT34_25360</name>
</gene>
<dbReference type="PANTHER" id="PTHR47593:SF8">
    <property type="entry name" value="OS12G0581900 PROTEIN"/>
    <property type="match status" value="1"/>
</dbReference>
<dbReference type="GO" id="GO:0008270">
    <property type="term" value="F:zinc ion binding"/>
    <property type="evidence" value="ECO:0007669"/>
    <property type="project" value="UniProtKB-KW"/>
</dbReference>